<sequence>MIAFLTGRVASRGAAVAVIDVGGVGMSVQCTPATLAALRVGETATVATSLVVREDSLTLFGFADDDERDVFERAQSASGVGPRVALAMLAVHTPNTLRMAVAAEDTAALTRVPGIGKKGAQRIVLELRDKLGAPLEGDDVLGTGGGTGAGTAAVSAADAAWRPQVVNGLVNLGWSGKDAEAAAAAVADEAGDQPDVAGLLRSALRKLSRA</sequence>
<evidence type="ECO:0000256" key="6">
    <source>
        <dbReference type="HAMAP-Rule" id="MF_00031"/>
    </source>
</evidence>
<dbReference type="AlphaFoldDB" id="A0A2P8DKH0"/>
<comment type="caution">
    <text evidence="6">Lacks conserved residue(s) required for the propagation of feature annotation.</text>
</comment>
<keyword evidence="2 6" id="KW-0227">DNA damage</keyword>
<gene>
    <name evidence="6" type="primary">ruvA</name>
    <name evidence="8" type="ORF">CLV63_10749</name>
</gene>
<comment type="caution">
    <text evidence="8">The sequence shown here is derived from an EMBL/GenBank/DDBJ whole genome shotgun (WGS) entry which is preliminary data.</text>
</comment>
<organism evidence="8 9">
    <name type="scientific">Murinocardiopsis flavida</name>
    <dbReference type="NCBI Taxonomy" id="645275"/>
    <lineage>
        <taxon>Bacteria</taxon>
        <taxon>Bacillati</taxon>
        <taxon>Actinomycetota</taxon>
        <taxon>Actinomycetes</taxon>
        <taxon>Streptosporangiales</taxon>
        <taxon>Nocardiopsidaceae</taxon>
        <taxon>Murinocardiopsis</taxon>
    </lineage>
</organism>
<dbReference type="GO" id="GO:0006310">
    <property type="term" value="P:DNA recombination"/>
    <property type="evidence" value="ECO:0007669"/>
    <property type="project" value="UniProtKB-UniRule"/>
</dbReference>
<dbReference type="GO" id="GO:0006281">
    <property type="term" value="P:DNA repair"/>
    <property type="evidence" value="ECO:0007669"/>
    <property type="project" value="UniProtKB-UniRule"/>
</dbReference>
<dbReference type="SUPFAM" id="SSF47781">
    <property type="entry name" value="RuvA domain 2-like"/>
    <property type="match status" value="1"/>
</dbReference>
<dbReference type="Pfam" id="PF14520">
    <property type="entry name" value="HHH_5"/>
    <property type="match status" value="1"/>
</dbReference>
<dbReference type="InterPro" id="IPR010994">
    <property type="entry name" value="RuvA_2-like"/>
</dbReference>
<dbReference type="GO" id="GO:0000400">
    <property type="term" value="F:four-way junction DNA binding"/>
    <property type="evidence" value="ECO:0007669"/>
    <property type="project" value="UniProtKB-UniRule"/>
</dbReference>
<dbReference type="SMART" id="SM00278">
    <property type="entry name" value="HhH1"/>
    <property type="match status" value="2"/>
</dbReference>
<keyword evidence="8" id="KW-0067">ATP-binding</keyword>
<evidence type="ECO:0000313" key="8">
    <source>
        <dbReference type="EMBL" id="PSK97661.1"/>
    </source>
</evidence>
<dbReference type="Proteomes" id="UP000240542">
    <property type="component" value="Unassembled WGS sequence"/>
</dbReference>
<dbReference type="EMBL" id="PYGA01000007">
    <property type="protein sequence ID" value="PSK97661.1"/>
    <property type="molecule type" value="Genomic_DNA"/>
</dbReference>
<dbReference type="GO" id="GO:0009378">
    <property type="term" value="F:four-way junction helicase activity"/>
    <property type="evidence" value="ECO:0007669"/>
    <property type="project" value="InterPro"/>
</dbReference>
<dbReference type="InterPro" id="IPR011114">
    <property type="entry name" value="RuvA_C"/>
</dbReference>
<dbReference type="RefSeq" id="WP_106583011.1">
    <property type="nucleotide sequence ID" value="NZ_PYGA01000007.1"/>
</dbReference>
<comment type="domain">
    <text evidence="6">Has three domains with a flexible linker between the domains II and III and assumes an 'L' shape. Domain III is highly mobile and contacts RuvB.</text>
</comment>
<name>A0A2P8DKH0_9ACTN</name>
<evidence type="ECO:0000256" key="3">
    <source>
        <dbReference type="ARBA" id="ARBA00023125"/>
    </source>
</evidence>
<keyword evidence="8" id="KW-0347">Helicase</keyword>
<comment type="function">
    <text evidence="6">The RuvA-RuvB-RuvC complex processes Holliday junction (HJ) DNA during genetic recombination and DNA repair, while the RuvA-RuvB complex plays an important role in the rescue of blocked DNA replication forks via replication fork reversal (RFR). RuvA specifically binds to HJ cruciform DNA, conferring on it an open structure. The RuvB hexamer acts as an ATP-dependent pump, pulling dsDNA into and through the RuvAB complex. HJ branch migration allows RuvC to scan DNA until it finds its consensus sequence, where it cleaves and resolves the cruciform DNA.</text>
</comment>
<feature type="domain" description="Helix-hairpin-helix DNA-binding motif class 1" evidence="7">
    <location>
        <begin position="72"/>
        <end position="91"/>
    </location>
</feature>
<dbReference type="InterPro" id="IPR000085">
    <property type="entry name" value="RuvA"/>
</dbReference>
<dbReference type="Pfam" id="PF07499">
    <property type="entry name" value="RuvA_C"/>
    <property type="match status" value="1"/>
</dbReference>
<proteinExistence type="inferred from homology"/>
<comment type="subcellular location">
    <subcellularLocation>
        <location evidence="6">Cytoplasm</location>
    </subcellularLocation>
</comment>
<accession>A0A2P8DKH0</accession>
<dbReference type="InterPro" id="IPR012340">
    <property type="entry name" value="NA-bd_OB-fold"/>
</dbReference>
<reference evidence="8 9" key="1">
    <citation type="submission" date="2018-03" db="EMBL/GenBank/DDBJ databases">
        <title>Genomic Encyclopedia of Archaeal and Bacterial Type Strains, Phase II (KMG-II): from individual species to whole genera.</title>
        <authorList>
            <person name="Goeker M."/>
        </authorList>
    </citation>
    <scope>NUCLEOTIDE SEQUENCE [LARGE SCALE GENOMIC DNA]</scope>
    <source>
        <strain evidence="8 9">DSM 45312</strain>
    </source>
</reference>
<feature type="domain" description="Helix-hairpin-helix DNA-binding motif class 1" evidence="7">
    <location>
        <begin position="107"/>
        <end position="126"/>
    </location>
</feature>
<keyword evidence="8" id="KW-0547">Nucleotide-binding</keyword>
<keyword evidence="8" id="KW-0378">Hydrolase</keyword>
<dbReference type="Gene3D" id="1.10.8.10">
    <property type="entry name" value="DNA helicase RuvA subunit, C-terminal domain"/>
    <property type="match status" value="1"/>
</dbReference>
<dbReference type="GO" id="GO:0005737">
    <property type="term" value="C:cytoplasm"/>
    <property type="evidence" value="ECO:0007669"/>
    <property type="project" value="UniProtKB-SubCell"/>
</dbReference>
<evidence type="ECO:0000256" key="5">
    <source>
        <dbReference type="ARBA" id="ARBA00023204"/>
    </source>
</evidence>
<dbReference type="OrthoDB" id="5293449at2"/>
<evidence type="ECO:0000256" key="1">
    <source>
        <dbReference type="ARBA" id="ARBA00022490"/>
    </source>
</evidence>
<dbReference type="SUPFAM" id="SSF46929">
    <property type="entry name" value="DNA helicase RuvA subunit, C-terminal domain"/>
    <property type="match status" value="1"/>
</dbReference>
<dbReference type="GO" id="GO:0048476">
    <property type="term" value="C:Holliday junction resolvase complex"/>
    <property type="evidence" value="ECO:0007669"/>
    <property type="project" value="UniProtKB-UniRule"/>
</dbReference>
<evidence type="ECO:0000313" key="9">
    <source>
        <dbReference type="Proteomes" id="UP000240542"/>
    </source>
</evidence>
<dbReference type="HAMAP" id="MF_00031">
    <property type="entry name" value="DNA_HJ_migration_RuvA"/>
    <property type="match status" value="1"/>
</dbReference>
<dbReference type="SUPFAM" id="SSF50249">
    <property type="entry name" value="Nucleic acid-binding proteins"/>
    <property type="match status" value="1"/>
</dbReference>
<dbReference type="Pfam" id="PF01330">
    <property type="entry name" value="RuvA_N"/>
    <property type="match status" value="1"/>
</dbReference>
<keyword evidence="9" id="KW-1185">Reference proteome</keyword>
<feature type="region of interest" description="Domain III" evidence="6">
    <location>
        <begin position="157"/>
        <end position="210"/>
    </location>
</feature>
<keyword evidence="1 6" id="KW-0963">Cytoplasm</keyword>
<evidence type="ECO:0000256" key="4">
    <source>
        <dbReference type="ARBA" id="ARBA00023172"/>
    </source>
</evidence>
<dbReference type="InterPro" id="IPR013849">
    <property type="entry name" value="DNA_helicase_Holl-junc_RuvA_I"/>
</dbReference>
<dbReference type="NCBIfam" id="TIGR00084">
    <property type="entry name" value="ruvA"/>
    <property type="match status" value="1"/>
</dbReference>
<dbReference type="GO" id="GO:0009379">
    <property type="term" value="C:Holliday junction helicase complex"/>
    <property type="evidence" value="ECO:0007669"/>
    <property type="project" value="InterPro"/>
</dbReference>
<comment type="similarity">
    <text evidence="6">Belongs to the RuvA family.</text>
</comment>
<protein>
    <recommendedName>
        <fullName evidence="6">Holliday junction branch migration complex subunit RuvA</fullName>
    </recommendedName>
</protein>
<dbReference type="GO" id="GO:0005524">
    <property type="term" value="F:ATP binding"/>
    <property type="evidence" value="ECO:0007669"/>
    <property type="project" value="InterPro"/>
</dbReference>
<comment type="subunit">
    <text evidence="6">Homotetramer. Forms an RuvA(8)-RuvB(12)-Holliday junction (HJ) complex. HJ DNA is sandwiched between 2 RuvA tetramers; dsDNA enters through RuvA and exits via RuvB. An RuvB hexamer assembles on each DNA strand where it exits the tetramer. Each RuvB hexamer is contacted by two RuvA subunits (via domain III) on 2 adjacent RuvB subunits; this complex drives branch migration. In the full resolvosome a probable DNA-RuvA(4)-RuvB(12)-RuvC(2) complex forms which resolves the HJ.</text>
</comment>
<dbReference type="Gene3D" id="2.40.50.140">
    <property type="entry name" value="Nucleic acid-binding proteins"/>
    <property type="match status" value="1"/>
</dbReference>
<dbReference type="Gene3D" id="1.10.150.20">
    <property type="entry name" value="5' to 3' exonuclease, C-terminal subdomain"/>
    <property type="match status" value="1"/>
</dbReference>
<evidence type="ECO:0000259" key="7">
    <source>
        <dbReference type="SMART" id="SM00278"/>
    </source>
</evidence>
<dbReference type="InterPro" id="IPR036267">
    <property type="entry name" value="RuvA_C_sf"/>
</dbReference>
<keyword evidence="3 6" id="KW-0238">DNA-binding</keyword>
<dbReference type="InterPro" id="IPR003583">
    <property type="entry name" value="Hlx-hairpin-Hlx_DNA-bd_motif"/>
</dbReference>
<keyword evidence="4 6" id="KW-0233">DNA recombination</keyword>
<evidence type="ECO:0000256" key="2">
    <source>
        <dbReference type="ARBA" id="ARBA00022763"/>
    </source>
</evidence>
<keyword evidence="5 6" id="KW-0234">DNA repair</keyword>